<dbReference type="EMBL" id="JBIAWJ010000013">
    <property type="protein sequence ID" value="MFF4524424.1"/>
    <property type="molecule type" value="Genomic_DNA"/>
</dbReference>
<reference evidence="2 3" key="1">
    <citation type="submission" date="2024-10" db="EMBL/GenBank/DDBJ databases">
        <title>The Natural Products Discovery Center: Release of the First 8490 Sequenced Strains for Exploring Actinobacteria Biosynthetic Diversity.</title>
        <authorList>
            <person name="Kalkreuter E."/>
            <person name="Kautsar S.A."/>
            <person name="Yang D."/>
            <person name="Bader C.D."/>
            <person name="Teijaro C.N."/>
            <person name="Fluegel L."/>
            <person name="Davis C.M."/>
            <person name="Simpson J.R."/>
            <person name="Lauterbach L."/>
            <person name="Steele A.D."/>
            <person name="Gui C."/>
            <person name="Meng S."/>
            <person name="Li G."/>
            <person name="Viehrig K."/>
            <person name="Ye F."/>
            <person name="Su P."/>
            <person name="Kiefer A.F."/>
            <person name="Nichols A."/>
            <person name="Cepeda A.J."/>
            <person name="Yan W."/>
            <person name="Fan B."/>
            <person name="Jiang Y."/>
            <person name="Adhikari A."/>
            <person name="Zheng C.-J."/>
            <person name="Schuster L."/>
            <person name="Cowan T.M."/>
            <person name="Smanski M.J."/>
            <person name="Chevrette M.G."/>
            <person name="De Carvalho L.P.S."/>
            <person name="Shen B."/>
        </authorList>
    </citation>
    <scope>NUCLEOTIDE SEQUENCE [LARGE SCALE GENOMIC DNA]</scope>
    <source>
        <strain evidence="2 3">NPDC001390</strain>
    </source>
</reference>
<dbReference type="Proteomes" id="UP001602058">
    <property type="component" value="Unassembled WGS sequence"/>
</dbReference>
<dbReference type="InterPro" id="IPR003029">
    <property type="entry name" value="S1_domain"/>
</dbReference>
<dbReference type="Gene3D" id="2.40.50.140">
    <property type="entry name" value="Nucleic acid-binding proteins"/>
    <property type="match status" value="1"/>
</dbReference>
<accession>A0ABW6UM81</accession>
<dbReference type="PROSITE" id="PS50126">
    <property type="entry name" value="S1"/>
    <property type="match status" value="1"/>
</dbReference>
<comment type="caution">
    <text evidence="2">The sequence shown here is derived from an EMBL/GenBank/DDBJ whole genome shotgun (WGS) entry which is preliminary data.</text>
</comment>
<dbReference type="SUPFAM" id="SSF50249">
    <property type="entry name" value="Nucleic acid-binding proteins"/>
    <property type="match status" value="1"/>
</dbReference>
<keyword evidence="3" id="KW-1185">Reference proteome</keyword>
<proteinExistence type="predicted"/>
<feature type="domain" description="S1 motif" evidence="1">
    <location>
        <begin position="10"/>
        <end position="78"/>
    </location>
</feature>
<name>A0ABW6UM81_9ACTN</name>
<evidence type="ECO:0000313" key="2">
    <source>
        <dbReference type="EMBL" id="MFF4524424.1"/>
    </source>
</evidence>
<dbReference type="Pfam" id="PF00575">
    <property type="entry name" value="S1"/>
    <property type="match status" value="1"/>
</dbReference>
<dbReference type="RefSeq" id="WP_387889222.1">
    <property type="nucleotide sequence ID" value="NZ_JBIAWJ010000013.1"/>
</dbReference>
<dbReference type="CDD" id="cd00164">
    <property type="entry name" value="S1_like"/>
    <property type="match status" value="1"/>
</dbReference>
<gene>
    <name evidence="2" type="ORF">ACFY1D_23830</name>
</gene>
<sequence length="90" mass="9830">MAGDGMVQDHQEFEGVVTAVATVGARVEINGEEGFVDQVKHPSWWSEEAEPPKVGDRLHVVVLDASRTPPRLSALSCDIENARQFRRGCG</sequence>
<evidence type="ECO:0000313" key="3">
    <source>
        <dbReference type="Proteomes" id="UP001602058"/>
    </source>
</evidence>
<evidence type="ECO:0000259" key="1">
    <source>
        <dbReference type="PROSITE" id="PS50126"/>
    </source>
</evidence>
<dbReference type="InterPro" id="IPR012340">
    <property type="entry name" value="NA-bd_OB-fold"/>
</dbReference>
<protein>
    <submittedName>
        <fullName evidence="2">S1 RNA-binding domain-containing protein</fullName>
    </submittedName>
</protein>
<organism evidence="2 3">
    <name type="scientific">Streptomyces bluensis</name>
    <dbReference type="NCBI Taxonomy" id="33897"/>
    <lineage>
        <taxon>Bacteria</taxon>
        <taxon>Bacillati</taxon>
        <taxon>Actinomycetota</taxon>
        <taxon>Actinomycetes</taxon>
        <taxon>Kitasatosporales</taxon>
        <taxon>Streptomycetaceae</taxon>
        <taxon>Streptomyces</taxon>
    </lineage>
</organism>